<reference evidence="2" key="1">
    <citation type="submission" date="2023-08" db="EMBL/GenBank/DDBJ databases">
        <title>New molecular markers tilS and rpoB for phylogenetic and monitoring studies of the genus Thiothrix biodiversity.</title>
        <authorList>
            <person name="Ravin N.V."/>
            <person name="Smolyakov D."/>
            <person name="Markov N.D."/>
            <person name="Beletsky A.V."/>
            <person name="Mardanov A.V."/>
            <person name="Rudenko T.S."/>
            <person name="Grabovich M.Y."/>
        </authorList>
    </citation>
    <scope>NUCLEOTIDE SEQUENCE</scope>
    <source>
        <strain evidence="2">DNT52</strain>
    </source>
</reference>
<dbReference type="EMBL" id="CP133217">
    <property type="protein sequence ID" value="WML86293.1"/>
    <property type="molecule type" value="Genomic_DNA"/>
</dbReference>
<dbReference type="EMBL" id="CP133217">
    <property type="protein sequence ID" value="WML87387.1"/>
    <property type="molecule type" value="Genomic_DNA"/>
</dbReference>
<sequence>MNMEQTLLNDILLPTNLHPAWKHVRQNKGSAGIDGITLDAYPDWAKAHWQTSGAGCWRVIIARSQSDG</sequence>
<proteinExistence type="predicted"/>
<dbReference type="AlphaFoldDB" id="A0AA51MN27"/>
<gene>
    <name evidence="2" type="ORF">RCG00_03285</name>
    <name evidence="1" type="ORF">RCG00_18615</name>
</gene>
<name>A0AA51MN27_9GAMM</name>
<evidence type="ECO:0000313" key="1">
    <source>
        <dbReference type="EMBL" id="WML86293.1"/>
    </source>
</evidence>
<organism evidence="2">
    <name type="scientific">Thiothrix subterranea</name>
    <dbReference type="NCBI Taxonomy" id="2735563"/>
    <lineage>
        <taxon>Bacteria</taxon>
        <taxon>Pseudomonadati</taxon>
        <taxon>Pseudomonadota</taxon>
        <taxon>Gammaproteobacteria</taxon>
        <taxon>Thiotrichales</taxon>
        <taxon>Thiotrichaceae</taxon>
        <taxon>Thiothrix</taxon>
    </lineage>
</organism>
<dbReference type="Proteomes" id="UP001229862">
    <property type="component" value="Chromosome"/>
</dbReference>
<accession>A0AA51MN27</accession>
<dbReference type="RefSeq" id="WP_308871832.1">
    <property type="nucleotide sequence ID" value="NZ_CP133217.1"/>
</dbReference>
<evidence type="ECO:0000313" key="2">
    <source>
        <dbReference type="EMBL" id="WML87387.1"/>
    </source>
</evidence>
<protein>
    <submittedName>
        <fullName evidence="2">Uncharacterized protein</fullName>
    </submittedName>
</protein>